<dbReference type="OrthoDB" id="2937972at2"/>
<dbReference type="RefSeq" id="WP_008298133.1">
    <property type="nucleotide sequence ID" value="NZ_AOFT01000004.1"/>
</dbReference>
<sequence>MMKKMVLLPCYMGIEWLESTTMEVTPRLEHSAEYQMFSYELLRLYIDLEQCQDAELQLKIVEDIELLEHAISALQ</sequence>
<name>M7NID8_9BACL</name>
<proteinExistence type="predicted"/>
<accession>M7NID8</accession>
<organism evidence="1 2">
    <name type="scientific">Bhargavaea cecembensis DSE10</name>
    <dbReference type="NCBI Taxonomy" id="1235279"/>
    <lineage>
        <taxon>Bacteria</taxon>
        <taxon>Bacillati</taxon>
        <taxon>Bacillota</taxon>
        <taxon>Bacilli</taxon>
        <taxon>Bacillales</taxon>
        <taxon>Caryophanaceae</taxon>
        <taxon>Bhargavaea</taxon>
    </lineage>
</organism>
<dbReference type="Proteomes" id="UP000011919">
    <property type="component" value="Unassembled WGS sequence"/>
</dbReference>
<gene>
    <name evidence="1" type="ORF">C772_01158</name>
</gene>
<evidence type="ECO:0000313" key="1">
    <source>
        <dbReference type="EMBL" id="EMR07022.1"/>
    </source>
</evidence>
<reference evidence="1 2" key="1">
    <citation type="journal article" date="2013" name="Genome Announc.">
        <title>Draft Genome Sequence of Bhargavaea cecembensis Strain DSE10T, Isolated from a Deep-Sea Sediment Sample Collected at a Depth of 5,904 m from the Chagos-Laccadive Ridge System in the Indian Ocean.</title>
        <authorList>
            <person name="Shivaji S."/>
            <person name="Ara S."/>
            <person name="Begum Z."/>
            <person name="Ruth M."/>
            <person name="Singh A."/>
            <person name="Kumar Pinnaka A."/>
        </authorList>
    </citation>
    <scope>NUCLEOTIDE SEQUENCE [LARGE SCALE GENOMIC DNA]</scope>
    <source>
        <strain evidence="1 2">DSE10</strain>
    </source>
</reference>
<keyword evidence="2" id="KW-1185">Reference proteome</keyword>
<dbReference type="STRING" id="1235279.C772_01158"/>
<dbReference type="EMBL" id="AOFT01000004">
    <property type="protein sequence ID" value="EMR07022.1"/>
    <property type="molecule type" value="Genomic_DNA"/>
</dbReference>
<protein>
    <submittedName>
        <fullName evidence="1">Uncharacterized protein</fullName>
    </submittedName>
</protein>
<comment type="caution">
    <text evidence="1">The sequence shown here is derived from an EMBL/GenBank/DDBJ whole genome shotgun (WGS) entry which is preliminary data.</text>
</comment>
<dbReference type="AlphaFoldDB" id="M7NID8"/>
<evidence type="ECO:0000313" key="2">
    <source>
        <dbReference type="Proteomes" id="UP000011919"/>
    </source>
</evidence>